<accession>L0WF26</accession>
<comment type="caution">
    <text evidence="1">The sequence shown here is derived from an EMBL/GenBank/DDBJ whole genome shotgun (WGS) entry which is preliminary data.</text>
</comment>
<dbReference type="OrthoDB" id="9813686at2"/>
<dbReference type="InterPro" id="IPR054196">
    <property type="entry name" value="DUF6901"/>
</dbReference>
<evidence type="ECO:0000313" key="2">
    <source>
        <dbReference type="Proteomes" id="UP000010164"/>
    </source>
</evidence>
<organism evidence="1 2">
    <name type="scientific">Alcanivorax hongdengensis A-11-3</name>
    <dbReference type="NCBI Taxonomy" id="1177179"/>
    <lineage>
        <taxon>Bacteria</taxon>
        <taxon>Pseudomonadati</taxon>
        <taxon>Pseudomonadota</taxon>
        <taxon>Gammaproteobacteria</taxon>
        <taxon>Oceanospirillales</taxon>
        <taxon>Alcanivoracaceae</taxon>
        <taxon>Alcanivorax</taxon>
    </lineage>
</organism>
<dbReference type="PATRIC" id="fig|1177179.3.peg.1864"/>
<keyword evidence="2" id="KW-1185">Reference proteome</keyword>
<dbReference type="STRING" id="1177179.A11A3_09325"/>
<dbReference type="RefSeq" id="WP_008929043.1">
    <property type="nucleotide sequence ID" value="NZ_AMRJ01000012.1"/>
</dbReference>
<sequence>MRPDICYDLRNRAGQQQRIPLHLHPDDHSLQVPADFEAPHWARLEYHQCSHCPLSQDEYRDCPVARNLAWLLPDHELGPSHERIDLRVDAHQRRYQMETSLQRALGSLFGLVCALSDCPHTRFLRPMALFHLPVSNETETLVRTASLYLLQRYIAHRHDPAIPVDLDELNEQYRQLNVLNRCFVERFRGRQSDAPVNAMVLLQVLSRDMKGELNELLESLAPLFDTGDAGAAITEPPGND</sequence>
<gene>
    <name evidence="1" type="ORF">A11A3_09325</name>
</gene>
<dbReference type="Pfam" id="PF21842">
    <property type="entry name" value="DUF6901"/>
    <property type="match status" value="1"/>
</dbReference>
<proteinExistence type="predicted"/>
<dbReference type="AlphaFoldDB" id="L0WF26"/>
<name>L0WF26_9GAMM</name>
<dbReference type="eggNOG" id="ENOG502ZBJ2">
    <property type="taxonomic scope" value="Bacteria"/>
</dbReference>
<evidence type="ECO:0000313" key="1">
    <source>
        <dbReference type="EMBL" id="EKF74390.1"/>
    </source>
</evidence>
<dbReference type="EMBL" id="AMRJ01000012">
    <property type="protein sequence ID" value="EKF74390.1"/>
    <property type="molecule type" value="Genomic_DNA"/>
</dbReference>
<reference evidence="1 2" key="1">
    <citation type="journal article" date="2012" name="J. Bacteriol.">
        <title>Genome Sequence of the Alkane-Degrading Bacterium Alcanivorax hongdengensis Type Strain A-11-3.</title>
        <authorList>
            <person name="Lai Q."/>
            <person name="Shao Z."/>
        </authorList>
    </citation>
    <scope>NUCLEOTIDE SEQUENCE [LARGE SCALE GENOMIC DNA]</scope>
    <source>
        <strain evidence="1 2">A-11-3</strain>
    </source>
</reference>
<dbReference type="Proteomes" id="UP000010164">
    <property type="component" value="Unassembled WGS sequence"/>
</dbReference>
<protein>
    <submittedName>
        <fullName evidence="1">Uncharacterized protein</fullName>
    </submittedName>
</protein>